<keyword evidence="1 4" id="KW-0645">Protease</keyword>
<keyword evidence="5" id="KW-1185">Reference proteome</keyword>
<evidence type="ECO:0000259" key="3">
    <source>
        <dbReference type="Pfam" id="PF17820"/>
    </source>
</evidence>
<dbReference type="PRINTS" id="PR00834">
    <property type="entry name" value="PROTEASES2C"/>
</dbReference>
<dbReference type="PANTHER" id="PTHR43343:SF3">
    <property type="entry name" value="PROTEASE DO-LIKE 8, CHLOROPLASTIC"/>
    <property type="match status" value="1"/>
</dbReference>
<evidence type="ECO:0000313" key="4">
    <source>
        <dbReference type="EMBL" id="QQA01879.1"/>
    </source>
</evidence>
<dbReference type="Pfam" id="PF13365">
    <property type="entry name" value="Trypsin_2"/>
    <property type="match status" value="1"/>
</dbReference>
<dbReference type="GO" id="GO:0004252">
    <property type="term" value="F:serine-type endopeptidase activity"/>
    <property type="evidence" value="ECO:0007669"/>
    <property type="project" value="InterPro"/>
</dbReference>
<dbReference type="Gene3D" id="2.40.10.120">
    <property type="match status" value="1"/>
</dbReference>
<dbReference type="InterPro" id="IPR001940">
    <property type="entry name" value="Peptidase_S1C"/>
</dbReference>
<dbReference type="InterPro" id="IPR041489">
    <property type="entry name" value="PDZ_6"/>
</dbReference>
<dbReference type="Proteomes" id="UP000595224">
    <property type="component" value="Chromosome"/>
</dbReference>
<dbReference type="SUPFAM" id="SSF50494">
    <property type="entry name" value="Trypsin-like serine proteases"/>
    <property type="match status" value="1"/>
</dbReference>
<dbReference type="PROSITE" id="PS51257">
    <property type="entry name" value="PROKAR_LIPOPROTEIN"/>
    <property type="match status" value="1"/>
</dbReference>
<dbReference type="AlphaFoldDB" id="A0A7T3RF27"/>
<dbReference type="Gene3D" id="2.30.42.10">
    <property type="match status" value="1"/>
</dbReference>
<dbReference type="InterPro" id="IPR036034">
    <property type="entry name" value="PDZ_sf"/>
</dbReference>
<evidence type="ECO:0000256" key="2">
    <source>
        <dbReference type="ARBA" id="ARBA00022801"/>
    </source>
</evidence>
<dbReference type="InterPro" id="IPR009003">
    <property type="entry name" value="Peptidase_S1_PA"/>
</dbReference>
<dbReference type="SUPFAM" id="SSF50156">
    <property type="entry name" value="PDZ domain-like"/>
    <property type="match status" value="1"/>
</dbReference>
<dbReference type="InterPro" id="IPR051201">
    <property type="entry name" value="Chloro_Bact_Ser_Proteases"/>
</dbReference>
<dbReference type="KEGG" id="tper:IWA51_04550"/>
<dbReference type="Pfam" id="PF17820">
    <property type="entry name" value="PDZ_6"/>
    <property type="match status" value="1"/>
</dbReference>
<organism evidence="4 5">
    <name type="scientific">Treponema peruense</name>
    <dbReference type="NCBI Taxonomy" id="2787628"/>
    <lineage>
        <taxon>Bacteria</taxon>
        <taxon>Pseudomonadati</taxon>
        <taxon>Spirochaetota</taxon>
        <taxon>Spirochaetia</taxon>
        <taxon>Spirochaetales</taxon>
        <taxon>Treponemataceae</taxon>
        <taxon>Treponema</taxon>
    </lineage>
</organism>
<name>A0A7T3RF27_9SPIR</name>
<dbReference type="RefSeq" id="WP_198443400.1">
    <property type="nucleotide sequence ID" value="NZ_CBCSHE010000002.1"/>
</dbReference>
<evidence type="ECO:0000313" key="5">
    <source>
        <dbReference type="Proteomes" id="UP000595224"/>
    </source>
</evidence>
<reference evidence="4 5" key="1">
    <citation type="submission" date="2020-11" db="EMBL/GenBank/DDBJ databases">
        <title>Treponema Peruensis nv. sp., first commensal Treponema isolated from human feces.</title>
        <authorList>
            <person name="Belkhou C."/>
            <person name="Raes J."/>
        </authorList>
    </citation>
    <scope>NUCLEOTIDE SEQUENCE [LARGE SCALE GENOMIC DNA]</scope>
    <source>
        <strain evidence="4 5">RCC2812</strain>
    </source>
</reference>
<evidence type="ECO:0000256" key="1">
    <source>
        <dbReference type="ARBA" id="ARBA00022670"/>
    </source>
</evidence>
<dbReference type="GO" id="GO:0006508">
    <property type="term" value="P:proteolysis"/>
    <property type="evidence" value="ECO:0007669"/>
    <property type="project" value="UniProtKB-KW"/>
</dbReference>
<proteinExistence type="predicted"/>
<accession>A0A7T3RF27</accession>
<keyword evidence="2" id="KW-0378">Hydrolase</keyword>
<sequence>MKKLVLFFAAFVFVSCTSIDKNVELIPRPDYTENDALSDELSLVAELLKTDPVKALWRSYLAARNARENDSAQKLFEECSRSVSELCQKAYDSKDYVEALRCFRSLSSVNAVDENVLQVGEQKLYALALSNVPGLSAVNKKNAATVSDMIKGTVTVLVDKGIKIERGMGYSDSVLGSGFFISEDGYIVTNHHVISDMVDPRYEGFARLYIKLAEDPDTRIPAKVVGWDSTLDLALLKTEIKAPYVFELGSSSDLSVGDRVFAIGSPLGLDKTLTSGIISSDDRHLFSAGFVFQIDAAVNSGNSGGPLIDEKGRVQAVVFAGVMNYQGLNFAIPVEYLRYDLPFLFAGGERKHPWCGAYGKTKRLPGSGSVSEGVLVNYVMPGSSGDLSGLTEGATVVSVNGVLVSSLDDLHSCFMQESKGTIVLLEVQNPIGGTTSFAVYLEGRPENPGYEIYRHDLISGSLLPILGMRLVGVSSSNKKKFSVVNVIKGSIADKAGFSENDPVDILNVKISDEKDIAYVEMYARKRKNGYLDVSLGLTASLDSPYYF</sequence>
<protein>
    <submittedName>
        <fullName evidence="4">Serine protease</fullName>
    </submittedName>
</protein>
<feature type="domain" description="PDZ" evidence="3">
    <location>
        <begin position="376"/>
        <end position="428"/>
    </location>
</feature>
<dbReference type="PANTHER" id="PTHR43343">
    <property type="entry name" value="PEPTIDASE S12"/>
    <property type="match status" value="1"/>
</dbReference>
<dbReference type="EMBL" id="CP064936">
    <property type="protein sequence ID" value="QQA01879.1"/>
    <property type="molecule type" value="Genomic_DNA"/>
</dbReference>
<gene>
    <name evidence="4" type="ORF">IWA51_04550</name>
</gene>